<protein>
    <submittedName>
        <fullName evidence="2">Membrane protein</fullName>
    </submittedName>
</protein>
<dbReference type="AlphaFoldDB" id="A0A0A2MC82"/>
<keyword evidence="1" id="KW-1133">Transmembrane helix</keyword>
<dbReference type="STRING" id="1121899.GCA_000430025_01462"/>
<proteinExistence type="predicted"/>
<feature type="transmembrane region" description="Helical" evidence="1">
    <location>
        <begin position="7"/>
        <end position="28"/>
    </location>
</feature>
<sequence>MIMKNERLIGILITVAVLLLIPFIAMRFTDEVDWSAIDFIVAGVLLLGTGLLLEFVLRTVKSKQSRILLCIAILAALLLIWAELAVGIFGSPLAGS</sequence>
<evidence type="ECO:0000313" key="2">
    <source>
        <dbReference type="EMBL" id="KGO89889.1"/>
    </source>
</evidence>
<feature type="transmembrane region" description="Helical" evidence="1">
    <location>
        <begin position="34"/>
        <end position="55"/>
    </location>
</feature>
<keyword evidence="1" id="KW-0812">Transmembrane</keyword>
<feature type="transmembrane region" description="Helical" evidence="1">
    <location>
        <begin position="67"/>
        <end position="90"/>
    </location>
</feature>
<dbReference type="eggNOG" id="ENOG5032YSV">
    <property type="taxonomic scope" value="Bacteria"/>
</dbReference>
<dbReference type="Proteomes" id="UP000030121">
    <property type="component" value="Unassembled WGS sequence"/>
</dbReference>
<comment type="caution">
    <text evidence="2">The sequence shown here is derived from an EMBL/GenBank/DDBJ whole genome shotgun (WGS) entry which is preliminary data.</text>
</comment>
<dbReference type="OrthoDB" id="9813621at2"/>
<evidence type="ECO:0000313" key="3">
    <source>
        <dbReference type="Proteomes" id="UP000030121"/>
    </source>
</evidence>
<gene>
    <name evidence="2" type="ORF">Q764_04575</name>
</gene>
<dbReference type="EMBL" id="JRLW01000004">
    <property type="protein sequence ID" value="KGO89889.1"/>
    <property type="molecule type" value="Genomic_DNA"/>
</dbReference>
<organism evidence="2 3">
    <name type="scientific">Flavobacterium suncheonense GH29-5 = DSM 17707</name>
    <dbReference type="NCBI Taxonomy" id="1121899"/>
    <lineage>
        <taxon>Bacteria</taxon>
        <taxon>Pseudomonadati</taxon>
        <taxon>Bacteroidota</taxon>
        <taxon>Flavobacteriia</taxon>
        <taxon>Flavobacteriales</taxon>
        <taxon>Flavobacteriaceae</taxon>
        <taxon>Flavobacterium</taxon>
    </lineage>
</organism>
<keyword evidence="1" id="KW-0472">Membrane</keyword>
<accession>A0A0A2MC82</accession>
<keyword evidence="3" id="KW-1185">Reference proteome</keyword>
<evidence type="ECO:0000256" key="1">
    <source>
        <dbReference type="SAM" id="Phobius"/>
    </source>
</evidence>
<name>A0A0A2MC82_9FLAO</name>
<reference evidence="2 3" key="1">
    <citation type="submission" date="2013-09" db="EMBL/GenBank/DDBJ databases">
        <authorList>
            <person name="Zeng Z."/>
            <person name="Chen C."/>
        </authorList>
    </citation>
    <scope>NUCLEOTIDE SEQUENCE [LARGE SCALE GENOMIC DNA]</scope>
    <source>
        <strain evidence="2 3">GH29-5</strain>
    </source>
</reference>